<reference evidence="4" key="1">
    <citation type="submission" date="2016-10" db="EMBL/GenBank/DDBJ databases">
        <authorList>
            <person name="Varghese N."/>
            <person name="Submissions S."/>
        </authorList>
    </citation>
    <scope>NUCLEOTIDE SEQUENCE [LARGE SCALE GENOMIC DNA]</scope>
    <source>
        <strain evidence="4">DSM 44945</strain>
    </source>
</reference>
<evidence type="ECO:0000256" key="2">
    <source>
        <dbReference type="SAM" id="Phobius"/>
    </source>
</evidence>
<dbReference type="STRING" id="201973.SAMN04488025_13625"/>
<sequence>MDIVFELVSWGFYAYYLLIFIYIIMSWIPQARESAVAYAIARLVEPYLSVFRSIIPPIGMIDISPIVAIIALRFVEQGVYAILRWVLSPFLL</sequence>
<protein>
    <submittedName>
        <fullName evidence="3">YggT family protein</fullName>
    </submittedName>
</protein>
<keyword evidence="2" id="KW-0472">Membrane</keyword>
<dbReference type="EMBL" id="FOOK01000036">
    <property type="protein sequence ID" value="SFG46353.1"/>
    <property type="molecule type" value="Genomic_DNA"/>
</dbReference>
<keyword evidence="2" id="KW-0812">Transmembrane</keyword>
<feature type="transmembrane region" description="Helical" evidence="2">
    <location>
        <begin position="54"/>
        <end position="75"/>
    </location>
</feature>
<evidence type="ECO:0000313" key="3">
    <source>
        <dbReference type="EMBL" id="SFG46353.1"/>
    </source>
</evidence>
<dbReference type="GO" id="GO:0016020">
    <property type="term" value="C:membrane"/>
    <property type="evidence" value="ECO:0007669"/>
    <property type="project" value="InterPro"/>
</dbReference>
<comment type="similarity">
    <text evidence="1">Belongs to the YggT family.</text>
</comment>
<name>A0A1I2S1Z1_9BACL</name>
<keyword evidence="4" id="KW-1185">Reference proteome</keyword>
<dbReference type="AlphaFoldDB" id="A0A1I2S1Z1"/>
<organism evidence="3 4">
    <name type="scientific">Planifilum fulgidum</name>
    <dbReference type="NCBI Taxonomy" id="201973"/>
    <lineage>
        <taxon>Bacteria</taxon>
        <taxon>Bacillati</taxon>
        <taxon>Bacillota</taxon>
        <taxon>Bacilli</taxon>
        <taxon>Bacillales</taxon>
        <taxon>Thermoactinomycetaceae</taxon>
        <taxon>Planifilum</taxon>
    </lineage>
</organism>
<feature type="transmembrane region" description="Helical" evidence="2">
    <location>
        <begin position="7"/>
        <end position="28"/>
    </location>
</feature>
<dbReference type="OrthoDB" id="47652at2"/>
<dbReference type="PANTHER" id="PTHR33219">
    <property type="entry name" value="YLMG HOMOLOG PROTEIN 2, CHLOROPLASTIC"/>
    <property type="match status" value="1"/>
</dbReference>
<evidence type="ECO:0000313" key="4">
    <source>
        <dbReference type="Proteomes" id="UP000198661"/>
    </source>
</evidence>
<gene>
    <name evidence="3" type="ORF">SAMN04488025_13625</name>
</gene>
<dbReference type="InterPro" id="IPR003425">
    <property type="entry name" value="CCB3/YggT"/>
</dbReference>
<accession>A0A1I2S1Z1</accession>
<dbReference type="Pfam" id="PF02325">
    <property type="entry name" value="CCB3_YggT"/>
    <property type="match status" value="1"/>
</dbReference>
<evidence type="ECO:0000256" key="1">
    <source>
        <dbReference type="ARBA" id="ARBA00010894"/>
    </source>
</evidence>
<proteinExistence type="inferred from homology"/>
<dbReference type="RefSeq" id="WP_092040942.1">
    <property type="nucleotide sequence ID" value="NZ_FOOK01000036.1"/>
</dbReference>
<keyword evidence="2" id="KW-1133">Transmembrane helix</keyword>
<dbReference type="Proteomes" id="UP000198661">
    <property type="component" value="Unassembled WGS sequence"/>
</dbReference>
<dbReference type="PANTHER" id="PTHR33219:SF14">
    <property type="entry name" value="PROTEIN COFACTOR ASSEMBLY OF COMPLEX C SUBUNIT B CCB3, CHLOROPLASTIC-RELATED"/>
    <property type="match status" value="1"/>
</dbReference>